<proteinExistence type="predicted"/>
<dbReference type="WBParaSite" id="BXY_1215200.1">
    <property type="protein sequence ID" value="BXY_1215200.1"/>
    <property type="gene ID" value="BXY_1215200"/>
</dbReference>
<dbReference type="Proteomes" id="UP000095284">
    <property type="component" value="Unplaced"/>
</dbReference>
<keyword evidence="1" id="KW-0732">Signal</keyword>
<evidence type="ECO:0000313" key="4">
    <source>
        <dbReference type="Proteomes" id="UP000095284"/>
    </source>
</evidence>
<dbReference type="Proteomes" id="UP000659654">
    <property type="component" value="Unassembled WGS sequence"/>
</dbReference>
<dbReference type="Proteomes" id="UP000582659">
    <property type="component" value="Unassembled WGS sequence"/>
</dbReference>
<accession>A0A1I7SGI7</accession>
<gene>
    <name evidence="3" type="ORF">BXYJ_LOCUS9846</name>
</gene>
<organism evidence="4 6">
    <name type="scientific">Bursaphelenchus xylophilus</name>
    <name type="common">Pinewood nematode worm</name>
    <name type="synonym">Aphelenchoides xylophilus</name>
    <dbReference type="NCBI Taxonomy" id="6326"/>
    <lineage>
        <taxon>Eukaryota</taxon>
        <taxon>Metazoa</taxon>
        <taxon>Ecdysozoa</taxon>
        <taxon>Nematoda</taxon>
        <taxon>Chromadorea</taxon>
        <taxon>Rhabditida</taxon>
        <taxon>Tylenchina</taxon>
        <taxon>Tylenchomorpha</taxon>
        <taxon>Aphelenchoidea</taxon>
        <taxon>Aphelenchoididae</taxon>
        <taxon>Bursaphelenchus</taxon>
    </lineage>
</organism>
<name>A0A1I7SGI7_BURXY</name>
<dbReference type="InterPro" id="IPR033121">
    <property type="entry name" value="PEPTIDASE_A1"/>
</dbReference>
<dbReference type="EMBL" id="CAJFCV020000004">
    <property type="protein sequence ID" value="CAG9117409.1"/>
    <property type="molecule type" value="Genomic_DNA"/>
</dbReference>
<reference evidence="6" key="1">
    <citation type="submission" date="2016-11" db="UniProtKB">
        <authorList>
            <consortium name="WormBaseParasite"/>
        </authorList>
    </citation>
    <scope>IDENTIFICATION</scope>
</reference>
<dbReference type="AlphaFoldDB" id="A0A1I7SGI7"/>
<feature type="signal peptide" evidence="1">
    <location>
        <begin position="1"/>
        <end position="17"/>
    </location>
</feature>
<evidence type="ECO:0000313" key="3">
    <source>
        <dbReference type="EMBL" id="CAD5227301.1"/>
    </source>
</evidence>
<evidence type="ECO:0000259" key="2">
    <source>
        <dbReference type="Pfam" id="PF00026"/>
    </source>
</evidence>
<keyword evidence="5" id="KW-1185">Reference proteome</keyword>
<dbReference type="SMR" id="A0A1I7SGI7"/>
<evidence type="ECO:0000256" key="1">
    <source>
        <dbReference type="SAM" id="SignalP"/>
    </source>
</evidence>
<dbReference type="SUPFAM" id="SSF50630">
    <property type="entry name" value="Acid proteases"/>
    <property type="match status" value="1"/>
</dbReference>
<sequence>MSYWVCLFFCLCISANGKLKIPDHKISQYDSVVHTRFVALNGIFFDGFLDLMSDEDWFISSQGCVNCGDVSGKAYRVPIVLEADSPSAITNLNQKATKGRIGFNTNFNLTSRLTSLFSNSDYFCLVTHVHIDEVEHKRDACETANSVAGGPQMENIRAIADITPNEGHFWQFQVQYAAYQEFTSSAFFPTFEAILSSTTPYLHVPQELIKIMTTSLSESETSPDGDVIINCNYRFLGQPIVFYINGGLVSIESMFYTMRDHIDSNICALRMKALPEGETRWVLGAPFLEAVTVCLGLKVNDIYFAKNNQLHY</sequence>
<reference evidence="3" key="2">
    <citation type="submission" date="2020-09" db="EMBL/GenBank/DDBJ databases">
        <authorList>
            <person name="Kikuchi T."/>
        </authorList>
    </citation>
    <scope>NUCLEOTIDE SEQUENCE</scope>
    <source>
        <strain evidence="3">Ka4C1</strain>
    </source>
</reference>
<evidence type="ECO:0000313" key="6">
    <source>
        <dbReference type="WBParaSite" id="BXY_1215200.1"/>
    </source>
</evidence>
<feature type="chain" id="PRO_5035360006" evidence="1">
    <location>
        <begin position="18"/>
        <end position="312"/>
    </location>
</feature>
<dbReference type="Pfam" id="PF00026">
    <property type="entry name" value="Asp"/>
    <property type="match status" value="1"/>
</dbReference>
<evidence type="ECO:0000313" key="5">
    <source>
        <dbReference type="Proteomes" id="UP000659654"/>
    </source>
</evidence>
<protein>
    <submittedName>
        <fullName evidence="3">(pine wood nematode) hypothetical protein</fullName>
    </submittedName>
    <submittedName>
        <fullName evidence="6">Peptidase A1 domain-containing protein</fullName>
    </submittedName>
</protein>
<dbReference type="EMBL" id="CAJFDI010000004">
    <property type="protein sequence ID" value="CAD5227301.1"/>
    <property type="molecule type" value="Genomic_DNA"/>
</dbReference>
<dbReference type="InterPro" id="IPR021109">
    <property type="entry name" value="Peptidase_aspartic_dom_sf"/>
</dbReference>
<dbReference type="Gene3D" id="2.40.70.10">
    <property type="entry name" value="Acid Proteases"/>
    <property type="match status" value="1"/>
</dbReference>
<feature type="domain" description="Peptidase A1" evidence="2">
    <location>
        <begin position="167"/>
        <end position="306"/>
    </location>
</feature>